<proteinExistence type="predicted"/>
<organism evidence="1 2">
    <name type="scientific">Rickenella mellea</name>
    <dbReference type="NCBI Taxonomy" id="50990"/>
    <lineage>
        <taxon>Eukaryota</taxon>
        <taxon>Fungi</taxon>
        <taxon>Dikarya</taxon>
        <taxon>Basidiomycota</taxon>
        <taxon>Agaricomycotina</taxon>
        <taxon>Agaricomycetes</taxon>
        <taxon>Hymenochaetales</taxon>
        <taxon>Rickenellaceae</taxon>
        <taxon>Rickenella</taxon>
    </lineage>
</organism>
<dbReference type="AlphaFoldDB" id="A0A4Y7Q626"/>
<evidence type="ECO:0000313" key="2">
    <source>
        <dbReference type="Proteomes" id="UP000294933"/>
    </source>
</evidence>
<accession>A0A4Y7Q626</accession>
<dbReference type="EMBL" id="ML170176">
    <property type="protein sequence ID" value="TDL22270.1"/>
    <property type="molecule type" value="Genomic_DNA"/>
</dbReference>
<dbReference type="Proteomes" id="UP000294933">
    <property type="component" value="Unassembled WGS sequence"/>
</dbReference>
<keyword evidence="2" id="KW-1185">Reference proteome</keyword>
<protein>
    <submittedName>
        <fullName evidence="1">Uncharacterized protein</fullName>
    </submittedName>
</protein>
<reference evidence="1 2" key="1">
    <citation type="submission" date="2018-06" db="EMBL/GenBank/DDBJ databases">
        <title>A transcriptomic atlas of mushroom development highlights an independent origin of complex multicellularity.</title>
        <authorList>
            <consortium name="DOE Joint Genome Institute"/>
            <person name="Krizsan K."/>
            <person name="Almasi E."/>
            <person name="Merenyi Z."/>
            <person name="Sahu N."/>
            <person name="Viragh M."/>
            <person name="Koszo T."/>
            <person name="Mondo S."/>
            <person name="Kiss B."/>
            <person name="Balint B."/>
            <person name="Kues U."/>
            <person name="Barry K."/>
            <person name="Hegedus J.C."/>
            <person name="Henrissat B."/>
            <person name="Johnson J."/>
            <person name="Lipzen A."/>
            <person name="Ohm R."/>
            <person name="Nagy I."/>
            <person name="Pangilinan J."/>
            <person name="Yan J."/>
            <person name="Xiong Y."/>
            <person name="Grigoriev I.V."/>
            <person name="Hibbett D.S."/>
            <person name="Nagy L.G."/>
        </authorList>
    </citation>
    <scope>NUCLEOTIDE SEQUENCE [LARGE SCALE GENOMIC DNA]</scope>
    <source>
        <strain evidence="1 2">SZMC22713</strain>
    </source>
</reference>
<evidence type="ECO:0000313" key="1">
    <source>
        <dbReference type="EMBL" id="TDL22270.1"/>
    </source>
</evidence>
<name>A0A4Y7Q626_9AGAM</name>
<dbReference type="VEuPathDB" id="FungiDB:BD410DRAFT_803753"/>
<sequence>MDILVPMPQFVEQARFRLDEQGTLRSIVERLHYEIALMLKDHAHASRVTAMIVHKLQGDIGWIFQYLLHLPELKKLADEAEARVHDSMDVDHQLLLEMPTAADGIAPTHDLPVISDNKANIHGVAPTEPSVATMLGKVEDFLRRSQVPDGSAAHELKAEKGTNTSSWEVRVLHVGPAGDRFTQSLSPIYVVLCLATLVLLLKL</sequence>
<gene>
    <name evidence="1" type="ORF">BD410DRAFT_803753</name>
</gene>